<evidence type="ECO:0000313" key="6">
    <source>
        <dbReference type="Proteomes" id="UP000472839"/>
    </source>
</evidence>
<dbReference type="Proteomes" id="UP000461010">
    <property type="component" value="Unassembled WGS sequence"/>
</dbReference>
<proteinExistence type="inferred from homology"/>
<dbReference type="Gene3D" id="3.60.15.10">
    <property type="entry name" value="Ribonuclease Z/Hydroxyacylglutathione hydrolase-like"/>
    <property type="match status" value="1"/>
</dbReference>
<organism evidence="3 6">
    <name type="scientific">Poseidonibacter ostreae</name>
    <dbReference type="NCBI Taxonomy" id="2654171"/>
    <lineage>
        <taxon>Bacteria</taxon>
        <taxon>Pseudomonadati</taxon>
        <taxon>Campylobacterota</taxon>
        <taxon>Epsilonproteobacteria</taxon>
        <taxon>Campylobacterales</taxon>
        <taxon>Arcobacteraceae</taxon>
        <taxon>Poseidonibacter</taxon>
    </lineage>
</organism>
<keyword evidence="5" id="KW-1185">Reference proteome</keyword>
<dbReference type="InterPro" id="IPR001763">
    <property type="entry name" value="Rhodanese-like_dom"/>
</dbReference>
<dbReference type="InterPro" id="IPR001279">
    <property type="entry name" value="Metallo-B-lactamas"/>
</dbReference>
<dbReference type="SMART" id="SM00849">
    <property type="entry name" value="Lactamase_B"/>
    <property type="match status" value="1"/>
</dbReference>
<sequence length="434" mass="50019">MLKNKFLQKVIFFYCIFLSSVYALNLDELKNNALKEVKVINTDELVTLLKKNPNTKIIDVREKDEILKQGGYIKANKVTNISRANLEFLIQEEVKEDETFIIHCFNGNKSLFAAKRLKDLGYKNVLYYQDSFKIWKEKNLPISSKDFVLNSFLYNPVKEVAKGVYTSIGATQPATYENSGHNNNLGFVIGDDSILVWNAGANYLLAKSFHEEIKKISNKPIKYVVLENSQGHAMLGSSYWKEQGATIISHEIAKKEIMQKGENILTRHKRTYRDKALGTKIVIPDETFKDSMSFDLGNRIVEAKYFGYAHEHSDISIWLEKEKILFAGDLAFHQRMLPIFKITDTRKWLEAWEKLALLNAQIVVPGHGDVTDMPTVTKYTKAYLEYLREKVAEALDEGKEAYEVDQSPYAHLDTFKELARQNASRLYEMMEFEE</sequence>
<dbReference type="PROSITE" id="PS50206">
    <property type="entry name" value="RHODANESE_3"/>
    <property type="match status" value="1"/>
</dbReference>
<reference evidence="5 6" key="1">
    <citation type="submission" date="2019-10" db="EMBL/GenBank/DDBJ databases">
        <title>Poseidonibacter ostreae sp. nov., isolated from the gut of the Ostrea denselamellosa.</title>
        <authorList>
            <person name="Choi A."/>
        </authorList>
    </citation>
    <scope>NUCLEOTIDE SEQUENCE [LARGE SCALE GENOMIC DNA]</scope>
    <source>
        <strain evidence="3 6">SJOD-M-33</strain>
        <strain evidence="4 5">SJOD-M-5</strain>
    </source>
</reference>
<dbReference type="RefSeq" id="WP_152190667.1">
    <property type="nucleotide sequence ID" value="NZ_WFKI01000012.1"/>
</dbReference>
<dbReference type="SMART" id="SM00450">
    <property type="entry name" value="RHOD"/>
    <property type="match status" value="1"/>
</dbReference>
<protein>
    <submittedName>
        <fullName evidence="3">MBL fold metallo-hydrolase</fullName>
    </submittedName>
</protein>
<dbReference type="EMBL" id="WFKJ01000029">
    <property type="protein sequence ID" value="KAB7890049.1"/>
    <property type="molecule type" value="Genomic_DNA"/>
</dbReference>
<dbReference type="SUPFAM" id="SSF52821">
    <property type="entry name" value="Rhodanese/Cell cycle control phosphatase"/>
    <property type="match status" value="1"/>
</dbReference>
<dbReference type="Proteomes" id="UP000472839">
    <property type="component" value="Unassembled WGS sequence"/>
</dbReference>
<evidence type="ECO:0000313" key="5">
    <source>
        <dbReference type="Proteomes" id="UP000461010"/>
    </source>
</evidence>
<gene>
    <name evidence="4" type="ORF">GBG18_09840</name>
    <name evidence="3" type="ORF">GBG19_07525</name>
</gene>
<dbReference type="PANTHER" id="PTHR42951:SF4">
    <property type="entry name" value="ACYL-COENZYME A THIOESTERASE MBLAC2"/>
    <property type="match status" value="1"/>
</dbReference>
<dbReference type="Pfam" id="PF00581">
    <property type="entry name" value="Rhodanese"/>
    <property type="match status" value="1"/>
</dbReference>
<evidence type="ECO:0000313" key="3">
    <source>
        <dbReference type="EMBL" id="KAB7888882.1"/>
    </source>
</evidence>
<comment type="caution">
    <text evidence="3">The sequence shown here is derived from an EMBL/GenBank/DDBJ whole genome shotgun (WGS) entry which is preliminary data.</text>
</comment>
<dbReference type="InterPro" id="IPR036873">
    <property type="entry name" value="Rhodanese-like_dom_sf"/>
</dbReference>
<dbReference type="EMBL" id="WFKK01000019">
    <property type="protein sequence ID" value="KAB7888882.1"/>
    <property type="molecule type" value="Genomic_DNA"/>
</dbReference>
<feature type="domain" description="Rhodanese" evidence="2">
    <location>
        <begin position="51"/>
        <end position="144"/>
    </location>
</feature>
<dbReference type="InterPro" id="IPR036866">
    <property type="entry name" value="RibonucZ/Hydroxyglut_hydro"/>
</dbReference>
<dbReference type="Gene3D" id="3.40.250.10">
    <property type="entry name" value="Rhodanese-like domain"/>
    <property type="match status" value="1"/>
</dbReference>
<evidence type="ECO:0000256" key="1">
    <source>
        <dbReference type="ARBA" id="ARBA00005250"/>
    </source>
</evidence>
<dbReference type="PANTHER" id="PTHR42951">
    <property type="entry name" value="METALLO-BETA-LACTAMASE DOMAIN-CONTAINING"/>
    <property type="match status" value="1"/>
</dbReference>
<dbReference type="SUPFAM" id="SSF56281">
    <property type="entry name" value="Metallo-hydrolase/oxidoreductase"/>
    <property type="match status" value="1"/>
</dbReference>
<evidence type="ECO:0000259" key="2">
    <source>
        <dbReference type="PROSITE" id="PS50206"/>
    </source>
</evidence>
<dbReference type="AlphaFoldDB" id="A0A6L4WU72"/>
<evidence type="ECO:0000313" key="4">
    <source>
        <dbReference type="EMBL" id="KAB7890049.1"/>
    </source>
</evidence>
<accession>A0A6L4WU72</accession>
<name>A0A6L4WU72_9BACT</name>
<dbReference type="CDD" id="cd16282">
    <property type="entry name" value="metallo-hydrolase-like_MBL-fold"/>
    <property type="match status" value="1"/>
</dbReference>
<comment type="similarity">
    <text evidence="1">Belongs to the metallo-beta-lactamase superfamily. Class-B beta-lactamase family.</text>
</comment>
<dbReference type="GO" id="GO:0017001">
    <property type="term" value="P:antibiotic catabolic process"/>
    <property type="evidence" value="ECO:0007669"/>
    <property type="project" value="UniProtKB-ARBA"/>
</dbReference>
<dbReference type="Pfam" id="PF00753">
    <property type="entry name" value="Lactamase_B"/>
    <property type="match status" value="1"/>
</dbReference>
<dbReference type="InterPro" id="IPR050855">
    <property type="entry name" value="NDM-1-like"/>
</dbReference>